<evidence type="ECO:0000313" key="3">
    <source>
        <dbReference type="Proteomes" id="UP000419743"/>
    </source>
</evidence>
<accession>A0A7M4DLQ4</accession>
<dbReference type="Gene3D" id="3.40.710.10">
    <property type="entry name" value="DD-peptidase/beta-lactamase superfamily"/>
    <property type="match status" value="1"/>
</dbReference>
<protein>
    <submittedName>
        <fullName evidence="2">D-alanyl-D-alanine-carboxypeptidase/endopeptidase AmpH</fullName>
        <ecNumber evidence="2">3.4.-.-</ecNumber>
    </submittedName>
</protein>
<dbReference type="PANTHER" id="PTHR46825">
    <property type="entry name" value="D-ALANYL-D-ALANINE-CARBOXYPEPTIDASE/ENDOPEPTIDASE AMPH"/>
    <property type="match status" value="1"/>
</dbReference>
<dbReference type="GO" id="GO:0004180">
    <property type="term" value="F:carboxypeptidase activity"/>
    <property type="evidence" value="ECO:0007669"/>
    <property type="project" value="UniProtKB-KW"/>
</dbReference>
<evidence type="ECO:0000313" key="2">
    <source>
        <dbReference type="EMBL" id="VZO38230.1"/>
    </source>
</evidence>
<dbReference type="InterPro" id="IPR012338">
    <property type="entry name" value="Beta-lactam/transpept-like"/>
</dbReference>
<evidence type="ECO:0000259" key="1">
    <source>
        <dbReference type="Pfam" id="PF00144"/>
    </source>
</evidence>
<name>A0A7M4DLQ4_9MICO</name>
<dbReference type="InterPro" id="IPR050491">
    <property type="entry name" value="AmpC-like"/>
</dbReference>
<dbReference type="InterPro" id="IPR001466">
    <property type="entry name" value="Beta-lactam-related"/>
</dbReference>
<reference evidence="2 3" key="1">
    <citation type="submission" date="2019-11" db="EMBL/GenBank/DDBJ databases">
        <authorList>
            <person name="Criscuolo A."/>
        </authorList>
    </citation>
    <scope>NUCLEOTIDE SEQUENCE [LARGE SCALE GENOMIC DNA]</scope>
    <source>
        <strain evidence="2">CIP111667</strain>
    </source>
</reference>
<comment type="caution">
    <text evidence="2">The sequence shown here is derived from an EMBL/GenBank/DDBJ whole genome shotgun (WGS) entry which is preliminary data.</text>
</comment>
<dbReference type="EMBL" id="CACRYJ010000046">
    <property type="protein sequence ID" value="VZO38230.1"/>
    <property type="molecule type" value="Genomic_DNA"/>
</dbReference>
<feature type="domain" description="Beta-lactamase-related" evidence="1">
    <location>
        <begin position="56"/>
        <end position="317"/>
    </location>
</feature>
<dbReference type="Proteomes" id="UP000419743">
    <property type="component" value="Unassembled WGS sequence"/>
</dbReference>
<keyword evidence="3" id="KW-1185">Reference proteome</keyword>
<dbReference type="SUPFAM" id="SSF56601">
    <property type="entry name" value="beta-lactamase/transpeptidase-like"/>
    <property type="match status" value="1"/>
</dbReference>
<keyword evidence="2" id="KW-0378">Hydrolase</keyword>
<organism evidence="2 3">
    <name type="scientific">Occultella aeris</name>
    <dbReference type="NCBI Taxonomy" id="2761496"/>
    <lineage>
        <taxon>Bacteria</taxon>
        <taxon>Bacillati</taxon>
        <taxon>Actinomycetota</taxon>
        <taxon>Actinomycetes</taxon>
        <taxon>Micrococcales</taxon>
        <taxon>Ruaniaceae</taxon>
        <taxon>Occultella</taxon>
    </lineage>
</organism>
<dbReference type="AlphaFoldDB" id="A0A7M4DLQ4"/>
<gene>
    <name evidence="2" type="primary">ampH</name>
    <name evidence="2" type="ORF">HALOF300_03071</name>
</gene>
<proteinExistence type="predicted"/>
<keyword evidence="2" id="KW-0121">Carboxypeptidase</keyword>
<dbReference type="EC" id="3.4.-.-" evidence="2"/>
<sequence length="335" mass="34469">MVAGMDPQTPGARSGAQLAARAHALLGPRHPVFAVATLTPDAVTVASRGADLHADYEIASVSKGITGLLYSDGLARGEIRDDATLGSLLPLGGTPAADVTLASVSTHRSGLPGLPRSAQPWRRTVALWRHGTNPYGETLAQLVEQARGVRVGRPRVRYSNFGFELLGHAVAGAAGMTYADLVRERLARPLGLRGMYVPATMDQLRPGALTGTTVGGRPRQPWTGEALGPAGGIRARIWDMARLAAGLLGGSAPGTAALDPVASLGMGTRIGAGWITTPVDGRTITWHNGGSGGFRSWFGLDRTAGTGAVILTATAASVDRPGFALLAEQSGPAKG</sequence>
<dbReference type="PANTHER" id="PTHR46825:SF9">
    <property type="entry name" value="BETA-LACTAMASE-RELATED DOMAIN-CONTAINING PROTEIN"/>
    <property type="match status" value="1"/>
</dbReference>
<dbReference type="Pfam" id="PF00144">
    <property type="entry name" value="Beta-lactamase"/>
    <property type="match status" value="1"/>
</dbReference>
<keyword evidence="2" id="KW-0645">Protease</keyword>